<proteinExistence type="predicted"/>
<dbReference type="Proteomes" id="UP000534294">
    <property type="component" value="Unassembled WGS sequence"/>
</dbReference>
<dbReference type="AlphaFoldDB" id="A0A7W7YI84"/>
<evidence type="ECO:0000256" key="1">
    <source>
        <dbReference type="SAM" id="SignalP"/>
    </source>
</evidence>
<reference evidence="2 3" key="1">
    <citation type="submission" date="2020-08" db="EMBL/GenBank/DDBJ databases">
        <title>Genomic Encyclopedia of Type Strains, Phase IV (KMG-IV): sequencing the most valuable type-strain genomes for metagenomic binning, comparative biology and taxonomic classification.</title>
        <authorList>
            <person name="Goeker M."/>
        </authorList>
    </citation>
    <scope>NUCLEOTIDE SEQUENCE [LARGE SCALE GENOMIC DNA]</scope>
    <source>
        <strain evidence="2 3">DSM 12251</strain>
    </source>
</reference>
<keyword evidence="3" id="KW-1185">Reference proteome</keyword>
<gene>
    <name evidence="2" type="ORF">HNQ64_000848</name>
</gene>
<accession>A0A7W7YI84</accession>
<name>A0A7W7YI84_9BACT</name>
<comment type="caution">
    <text evidence="2">The sequence shown here is derived from an EMBL/GenBank/DDBJ whole genome shotgun (WGS) entry which is preliminary data.</text>
</comment>
<keyword evidence="1" id="KW-0732">Signal</keyword>
<sequence>MMCCHSRWVLFLGALYLSTSLLGTLQAQDEDWQIELTLGKDGWRTYQNPRFGAVIPVPPGLVALEPPTNGDGQAFATPDGKVRLAVYGCFNVEGTADLDVRWKDDLVASGRTITYQRKTDSWYVISGVMEDGTGFYEKYTANAKYGSGWRMTYPQKEEKKYSAWIERIAKGYQPRLGQGFDTLE</sequence>
<evidence type="ECO:0000313" key="3">
    <source>
        <dbReference type="Proteomes" id="UP000534294"/>
    </source>
</evidence>
<feature type="chain" id="PRO_5031248224" evidence="1">
    <location>
        <begin position="28"/>
        <end position="184"/>
    </location>
</feature>
<dbReference type="EMBL" id="JACHIF010000001">
    <property type="protein sequence ID" value="MBB5036614.1"/>
    <property type="molecule type" value="Genomic_DNA"/>
</dbReference>
<dbReference type="RefSeq" id="WP_184205626.1">
    <property type="nucleotide sequence ID" value="NZ_JACHIF010000001.1"/>
</dbReference>
<evidence type="ECO:0000313" key="2">
    <source>
        <dbReference type="EMBL" id="MBB5036614.1"/>
    </source>
</evidence>
<feature type="signal peptide" evidence="1">
    <location>
        <begin position="1"/>
        <end position="27"/>
    </location>
</feature>
<organism evidence="2 3">
    <name type="scientific">Prosthecobacter dejongeii</name>
    <dbReference type="NCBI Taxonomy" id="48465"/>
    <lineage>
        <taxon>Bacteria</taxon>
        <taxon>Pseudomonadati</taxon>
        <taxon>Verrucomicrobiota</taxon>
        <taxon>Verrucomicrobiia</taxon>
        <taxon>Verrucomicrobiales</taxon>
        <taxon>Verrucomicrobiaceae</taxon>
        <taxon>Prosthecobacter</taxon>
    </lineage>
</organism>
<protein>
    <submittedName>
        <fullName evidence="2">Uncharacterized protein</fullName>
    </submittedName>
</protein>